<sequence>MSHVSDKFLLKFVLEHDDIVIYNDLTFLALMSPFCTKIEAYLRITGVKYKKKEALSHQAPTKNRLPYITYNGENFEDSTLPLKRLIAKKVVCALDEPLSEVEHAASVAFQCLLENHLYWSMMYEG</sequence>
<proteinExistence type="predicted"/>
<dbReference type="Proteomes" id="UP001479436">
    <property type="component" value="Unassembled WGS sequence"/>
</dbReference>
<dbReference type="PANTHER" id="PTHR12289">
    <property type="entry name" value="METAXIN RELATED"/>
    <property type="match status" value="1"/>
</dbReference>
<gene>
    <name evidence="2" type="ORF">K7432_010871</name>
</gene>
<keyword evidence="3" id="KW-1185">Reference proteome</keyword>
<evidence type="ECO:0000313" key="2">
    <source>
        <dbReference type="EMBL" id="KAK9703128.1"/>
    </source>
</evidence>
<accession>A0ABR2VUY6</accession>
<protein>
    <recommendedName>
        <fullName evidence="1">Thioredoxin-like fold domain-containing protein</fullName>
    </recommendedName>
</protein>
<evidence type="ECO:0000259" key="1">
    <source>
        <dbReference type="Pfam" id="PF17172"/>
    </source>
</evidence>
<evidence type="ECO:0000313" key="3">
    <source>
        <dbReference type="Proteomes" id="UP001479436"/>
    </source>
</evidence>
<comment type="caution">
    <text evidence="2">The sequence shown here is derived from an EMBL/GenBank/DDBJ whole genome shotgun (WGS) entry which is preliminary data.</text>
</comment>
<dbReference type="Pfam" id="PF17172">
    <property type="entry name" value="GST_N_4"/>
    <property type="match status" value="1"/>
</dbReference>
<dbReference type="EMBL" id="JASJQH010007661">
    <property type="protein sequence ID" value="KAK9703128.1"/>
    <property type="molecule type" value="Genomic_DNA"/>
</dbReference>
<feature type="domain" description="Thioredoxin-like fold" evidence="1">
    <location>
        <begin position="33"/>
        <end position="124"/>
    </location>
</feature>
<name>A0ABR2VUY6_9FUNG</name>
<dbReference type="InterPro" id="IPR050931">
    <property type="entry name" value="Mito_Protein_Transport_Metaxin"/>
</dbReference>
<dbReference type="InterPro" id="IPR012336">
    <property type="entry name" value="Thioredoxin-like_fold"/>
</dbReference>
<dbReference type="PANTHER" id="PTHR12289:SF41">
    <property type="entry name" value="FAILED AXON CONNECTIONS-RELATED"/>
    <property type="match status" value="1"/>
</dbReference>
<reference evidence="2 3" key="1">
    <citation type="submission" date="2023-04" db="EMBL/GenBank/DDBJ databases">
        <title>Genome of Basidiobolus ranarum AG-B5.</title>
        <authorList>
            <person name="Stajich J.E."/>
            <person name="Carter-House D."/>
            <person name="Gryganskyi A."/>
        </authorList>
    </citation>
    <scope>NUCLEOTIDE SEQUENCE [LARGE SCALE GENOMIC DNA]</scope>
    <source>
        <strain evidence="2 3">AG-B5</strain>
    </source>
</reference>
<organism evidence="2 3">
    <name type="scientific">Basidiobolus ranarum</name>
    <dbReference type="NCBI Taxonomy" id="34480"/>
    <lineage>
        <taxon>Eukaryota</taxon>
        <taxon>Fungi</taxon>
        <taxon>Fungi incertae sedis</taxon>
        <taxon>Zoopagomycota</taxon>
        <taxon>Entomophthoromycotina</taxon>
        <taxon>Basidiobolomycetes</taxon>
        <taxon>Basidiobolales</taxon>
        <taxon>Basidiobolaceae</taxon>
        <taxon>Basidiobolus</taxon>
    </lineage>
</organism>